<sequence>MPGPAMHHMIADRLKAAIQSGRGLGEGPGPDEVQKLQDLLADPKNLPYLFFGCHGPDPFFFNTKDLNPTVGKLVEIYNDVGDFIDDFKEALLSVVPQPVLDALEAFDEAVDEVIEDSALLSELEQTFNDINNVLTGLQATLTEALKAFVSDFNLFDLISHPYRDGAAEGEWWWFDAMHYRKTGRMAEELLNSTRDMSSPHHLYALGYLTHVGADTVGHAYVNLWSGGPYRSQSQRHKTGENFQDVFNLLNVTGQDWNRSKIHALCNFNFTGTISDEEPEGDPKLPPDFAAFLAEAMNKVYQEDGDPDPDYASRITASDVDDTYRLWYRFMKSFTDTGTLPAPVPYSLTAELREVWEKTTDNLDEVGDFLEDATDTASDFGILSIFILLAALVIAAVMAAAALADGIAGAVVTLGTATIRYAACLIYEQVHNAFMMFRLSLALNGLGFPMIEHLTDPRLRQFVTPSMPDPTGTVAANVAGREPLLRFSADFLSDPLAAIFNQERHLIYPLTDGEKSAVQPAPASYFTQFATHYAFGRIPVDDDLVTQLAAMQDAGGDPDEAALLALLGKRTLGNGLDFSGHLYGRWFRGLRIPDFNLDSDRGYGFLCWRQKGDSPNEPTRLITNIDQADPRTVSLTILP</sequence>
<keyword evidence="1" id="KW-0812">Transmembrane</keyword>
<keyword evidence="1" id="KW-0472">Membrane</keyword>
<feature type="transmembrane region" description="Helical" evidence="1">
    <location>
        <begin position="379"/>
        <end position="400"/>
    </location>
</feature>
<keyword evidence="1" id="KW-1133">Transmembrane helix</keyword>
<keyword evidence="3" id="KW-1185">Reference proteome</keyword>
<evidence type="ECO:0000313" key="3">
    <source>
        <dbReference type="Proteomes" id="UP000244037"/>
    </source>
</evidence>
<dbReference type="OrthoDB" id="8451635at2"/>
<dbReference type="RefSeq" id="WP_146176227.1">
    <property type="nucleotide sequence ID" value="NZ_QAYC01000003.1"/>
</dbReference>
<proteinExistence type="predicted"/>
<dbReference type="EMBL" id="QAYC01000003">
    <property type="protein sequence ID" value="PTW50848.1"/>
    <property type="molecule type" value="Genomic_DNA"/>
</dbReference>
<gene>
    <name evidence="2" type="ORF">C8N38_10383</name>
</gene>
<name>A0A8E2VL08_9RHOB</name>
<reference evidence="2 3" key="1">
    <citation type="submission" date="2018-04" db="EMBL/GenBank/DDBJ databases">
        <title>Genomic Encyclopedia of Archaeal and Bacterial Type Strains, Phase II (KMG-II): from individual species to whole genera.</title>
        <authorList>
            <person name="Goeker M."/>
        </authorList>
    </citation>
    <scope>NUCLEOTIDE SEQUENCE [LARGE SCALE GENOMIC DNA]</scope>
    <source>
        <strain evidence="2 3">DSM 19783</strain>
    </source>
</reference>
<feature type="transmembrane region" description="Helical" evidence="1">
    <location>
        <begin position="406"/>
        <end position="426"/>
    </location>
</feature>
<evidence type="ECO:0000256" key="1">
    <source>
        <dbReference type="SAM" id="Phobius"/>
    </source>
</evidence>
<organism evidence="2 3">
    <name type="scientific">Rhodovulum kholense</name>
    <dbReference type="NCBI Taxonomy" id="453584"/>
    <lineage>
        <taxon>Bacteria</taxon>
        <taxon>Pseudomonadati</taxon>
        <taxon>Pseudomonadota</taxon>
        <taxon>Alphaproteobacteria</taxon>
        <taxon>Rhodobacterales</taxon>
        <taxon>Paracoccaceae</taxon>
        <taxon>Rhodovulum</taxon>
    </lineage>
</organism>
<dbReference type="Proteomes" id="UP000244037">
    <property type="component" value="Unassembled WGS sequence"/>
</dbReference>
<dbReference type="AlphaFoldDB" id="A0A8E2VL08"/>
<protein>
    <submittedName>
        <fullName evidence="2">Zinc dependent phospholipase C</fullName>
    </submittedName>
</protein>
<accession>A0A8E2VL08</accession>
<evidence type="ECO:0000313" key="2">
    <source>
        <dbReference type="EMBL" id="PTW50848.1"/>
    </source>
</evidence>
<comment type="caution">
    <text evidence="2">The sequence shown here is derived from an EMBL/GenBank/DDBJ whole genome shotgun (WGS) entry which is preliminary data.</text>
</comment>